<dbReference type="PROSITE" id="PS51918">
    <property type="entry name" value="RADICAL_SAM"/>
    <property type="match status" value="1"/>
</dbReference>
<dbReference type="PANTHER" id="PTHR13932:SF5">
    <property type="entry name" value="RADICAL S-ADENOSYL METHIONINE DOMAIN-CONTAINING PROTEIN 1, MITOCHONDRIAL"/>
    <property type="match status" value="1"/>
</dbReference>
<proteinExistence type="predicted"/>
<dbReference type="Proteomes" id="UP000006055">
    <property type="component" value="Chromosome"/>
</dbReference>
<dbReference type="AlphaFoldDB" id="I4C3U7"/>
<dbReference type="GO" id="GO:0051539">
    <property type="term" value="F:4 iron, 4 sulfur cluster binding"/>
    <property type="evidence" value="ECO:0007669"/>
    <property type="project" value="TreeGrafter"/>
</dbReference>
<name>I4C3U7_DESTA</name>
<evidence type="ECO:0000259" key="1">
    <source>
        <dbReference type="PROSITE" id="PS51918"/>
    </source>
</evidence>
<dbReference type="eggNOG" id="COG0635">
    <property type="taxonomic scope" value="Bacteria"/>
</dbReference>
<dbReference type="InterPro" id="IPR034505">
    <property type="entry name" value="Coproporphyrinogen-III_oxidase"/>
</dbReference>
<gene>
    <name evidence="2" type="ordered locus">Desti_1526</name>
</gene>
<dbReference type="GO" id="GO:0003824">
    <property type="term" value="F:catalytic activity"/>
    <property type="evidence" value="ECO:0007669"/>
    <property type="project" value="InterPro"/>
</dbReference>
<dbReference type="InterPro" id="IPR023404">
    <property type="entry name" value="rSAM_horseshoe"/>
</dbReference>
<dbReference type="Gene3D" id="3.80.30.20">
    <property type="entry name" value="tm_1862 like domain"/>
    <property type="match status" value="1"/>
</dbReference>
<dbReference type="NCBIfam" id="NF006385">
    <property type="entry name" value="PRK08629.1"/>
    <property type="match status" value="1"/>
</dbReference>
<dbReference type="InterPro" id="IPR006638">
    <property type="entry name" value="Elp3/MiaA/NifB-like_rSAM"/>
</dbReference>
<evidence type="ECO:0000313" key="3">
    <source>
        <dbReference type="Proteomes" id="UP000006055"/>
    </source>
</evidence>
<dbReference type="SUPFAM" id="SSF102114">
    <property type="entry name" value="Radical SAM enzymes"/>
    <property type="match status" value="1"/>
</dbReference>
<dbReference type="InterPro" id="IPR007197">
    <property type="entry name" value="rSAM"/>
</dbReference>
<evidence type="ECO:0000313" key="2">
    <source>
        <dbReference type="EMBL" id="AFM24238.1"/>
    </source>
</evidence>
<dbReference type="RefSeq" id="WP_014809386.1">
    <property type="nucleotide sequence ID" value="NC_018025.1"/>
</dbReference>
<dbReference type="SMART" id="SM00729">
    <property type="entry name" value="Elp3"/>
    <property type="match status" value="1"/>
</dbReference>
<dbReference type="HOGENOM" id="CLU_027579_3_1_7"/>
<dbReference type="InterPro" id="IPR058240">
    <property type="entry name" value="rSAM_sf"/>
</dbReference>
<accession>I4C3U7</accession>
<dbReference type="Pfam" id="PF04055">
    <property type="entry name" value="Radical_SAM"/>
    <property type="match status" value="1"/>
</dbReference>
<dbReference type="SFLD" id="SFLDS00029">
    <property type="entry name" value="Radical_SAM"/>
    <property type="match status" value="1"/>
</dbReference>
<sequence length="422" mass="49070">MITEALLTAYLKRKYNQTLQFDQVGRIEPPRPRQGAEYLLYVHIPYCEELCPYCSFNRYPLDRSVAREYFRSLTEEILIYRKLGFEFTSVYVGGGTPTVLPEELGALLDDLRTWFQIREISVETNPNHLTDEILEILQKGGVNRLSVGVQSFDDNLLKQMERYHKYGSGDDIRARLASIMGRFDTLNVDMIFNFPTQTMSMLERDLEIIREMQADQVTFYPLMVSEITKKELAKRFGPISYEQERAFYEKIAETLDNEYVCGTAWCFSRKKSMIDEYIVDYDEYVGAGSGSFGYVNGACIANTFSIPEYMHQVSTGNLPILAKKSFSAKEQIHYDFMMKLFGTSLNIKDIEEKFDGKFRKVLWKEIPLFKLLGALINENGSLRLTRKGRYFWVIMMREFFTGVNNFRDMCRAKIKVPNECGQ</sequence>
<dbReference type="GO" id="GO:0006779">
    <property type="term" value="P:porphyrin-containing compound biosynthetic process"/>
    <property type="evidence" value="ECO:0007669"/>
    <property type="project" value="TreeGrafter"/>
</dbReference>
<dbReference type="GO" id="GO:0005737">
    <property type="term" value="C:cytoplasm"/>
    <property type="evidence" value="ECO:0007669"/>
    <property type="project" value="TreeGrafter"/>
</dbReference>
<dbReference type="PANTHER" id="PTHR13932">
    <property type="entry name" value="COPROPORPHYRINIGEN III OXIDASE"/>
    <property type="match status" value="1"/>
</dbReference>
<dbReference type="KEGG" id="dti:Desti_1526"/>
<dbReference type="PATRIC" id="fig|706587.4.peg.1751"/>
<protein>
    <submittedName>
        <fullName evidence="2">Fe-S oxidoreductase, coproporphyrinogen III oxidase</fullName>
    </submittedName>
</protein>
<dbReference type="SFLD" id="SFLDG01065">
    <property type="entry name" value="anaerobic_coproporphyrinogen-I"/>
    <property type="match status" value="1"/>
</dbReference>
<organism evidence="2 3">
    <name type="scientific">Desulfomonile tiedjei (strain ATCC 49306 / DSM 6799 / DCB-1)</name>
    <dbReference type="NCBI Taxonomy" id="706587"/>
    <lineage>
        <taxon>Bacteria</taxon>
        <taxon>Pseudomonadati</taxon>
        <taxon>Thermodesulfobacteriota</taxon>
        <taxon>Desulfomonilia</taxon>
        <taxon>Desulfomonilales</taxon>
        <taxon>Desulfomonilaceae</taxon>
        <taxon>Desulfomonile</taxon>
    </lineage>
</organism>
<dbReference type="CDD" id="cd01335">
    <property type="entry name" value="Radical_SAM"/>
    <property type="match status" value="1"/>
</dbReference>
<dbReference type="EMBL" id="CP003360">
    <property type="protein sequence ID" value="AFM24238.1"/>
    <property type="molecule type" value="Genomic_DNA"/>
</dbReference>
<keyword evidence="3" id="KW-1185">Reference proteome</keyword>
<dbReference type="OrthoDB" id="9808022at2"/>
<dbReference type="STRING" id="706587.Desti_1526"/>
<feature type="domain" description="Radical SAM core" evidence="1">
    <location>
        <begin position="32"/>
        <end position="264"/>
    </location>
</feature>
<reference evidence="3" key="1">
    <citation type="submission" date="2012-06" db="EMBL/GenBank/DDBJ databases">
        <title>Complete sequence of chromosome of Desulfomonile tiedjei DSM 6799.</title>
        <authorList>
            <person name="Lucas S."/>
            <person name="Copeland A."/>
            <person name="Lapidus A."/>
            <person name="Glavina del Rio T."/>
            <person name="Dalin E."/>
            <person name="Tice H."/>
            <person name="Bruce D."/>
            <person name="Goodwin L."/>
            <person name="Pitluck S."/>
            <person name="Peters L."/>
            <person name="Ovchinnikova G."/>
            <person name="Zeytun A."/>
            <person name="Lu M."/>
            <person name="Kyrpides N."/>
            <person name="Mavromatis K."/>
            <person name="Ivanova N."/>
            <person name="Brettin T."/>
            <person name="Detter J.C."/>
            <person name="Han C."/>
            <person name="Larimer F."/>
            <person name="Land M."/>
            <person name="Hauser L."/>
            <person name="Markowitz V."/>
            <person name="Cheng J.-F."/>
            <person name="Hugenholtz P."/>
            <person name="Woyke T."/>
            <person name="Wu D."/>
            <person name="Spring S."/>
            <person name="Schroeder M."/>
            <person name="Brambilla E."/>
            <person name="Klenk H.-P."/>
            <person name="Eisen J.A."/>
        </authorList>
    </citation>
    <scope>NUCLEOTIDE SEQUENCE [LARGE SCALE GENOMIC DNA]</scope>
    <source>
        <strain evidence="3">ATCC 49306 / DSM 6799 / DCB-1</strain>
    </source>
</reference>